<dbReference type="InterPro" id="IPR035919">
    <property type="entry name" value="EAL_sf"/>
</dbReference>
<dbReference type="Pfam" id="PF00563">
    <property type="entry name" value="EAL"/>
    <property type="match status" value="1"/>
</dbReference>
<dbReference type="InterPro" id="IPR000160">
    <property type="entry name" value="GGDEF_dom"/>
</dbReference>
<dbReference type="CDD" id="cd01949">
    <property type="entry name" value="GGDEF"/>
    <property type="match status" value="1"/>
</dbReference>
<evidence type="ECO:0000259" key="1">
    <source>
        <dbReference type="PROSITE" id="PS50883"/>
    </source>
</evidence>
<dbReference type="SUPFAM" id="SSF141868">
    <property type="entry name" value="EAL domain-like"/>
    <property type="match status" value="1"/>
</dbReference>
<dbReference type="InterPro" id="IPR052155">
    <property type="entry name" value="Biofilm_reg_signaling"/>
</dbReference>
<dbReference type="InterPro" id="IPR043128">
    <property type="entry name" value="Rev_trsase/Diguanyl_cyclase"/>
</dbReference>
<organism evidence="3 4">
    <name type="scientific">Svornostia abyssi</name>
    <dbReference type="NCBI Taxonomy" id="2898438"/>
    <lineage>
        <taxon>Bacteria</taxon>
        <taxon>Bacillati</taxon>
        <taxon>Actinomycetota</taxon>
        <taxon>Thermoleophilia</taxon>
        <taxon>Solirubrobacterales</taxon>
        <taxon>Baekduiaceae</taxon>
        <taxon>Svornostia</taxon>
    </lineage>
</organism>
<accession>A0ABY5PNS0</accession>
<proteinExistence type="predicted"/>
<protein>
    <submittedName>
        <fullName evidence="3">Bifunctional diguanylate cyclase/phosphodiesterase</fullName>
    </submittedName>
</protein>
<evidence type="ECO:0000259" key="2">
    <source>
        <dbReference type="PROSITE" id="PS50887"/>
    </source>
</evidence>
<sequence>MDDAGVDGILLNIRDVSDRLALEDQLRHQAFHDGLTGLANRTLFEDRLLHALQAARRRGDLLAVLFLDLDDFKTINDSLGHVTGDAVLREVAERVGRCLRAADTAARLGGDEFAVLLEHVGDEEEALMVAERLLQELHPPVLVDGRELSVAGSVGVAFGHEGATVDELLRNADAAMYAAKAKGKQTVEVFRDAMHRAALERLELTGELQHAIGDEQFELHFQPIVELQAGNIVGCEALVRWGHPRRGRLAPDEFIPVAEDTGLIVPLGAWILRTACMQMVRWQAAGIADDMRSMSVNVSTRQLRDPGFPAEVRSALAASGLDPACLTLEITESLLVDDRMLILQQLSQLKALGLRLAVDDFGTGYSVLSYLQQFPIDILKIDKSFVAGMEIAPDRAKLVRGIVELGESLNLQIVAEGIERAEQAAQLRAMRGPLGQGFLYSRPLEPDAMTALLRRGMPVSVAS</sequence>
<dbReference type="RefSeq" id="WP_353866594.1">
    <property type="nucleotide sequence ID" value="NZ_CP088295.1"/>
</dbReference>
<dbReference type="SMART" id="SM00267">
    <property type="entry name" value="GGDEF"/>
    <property type="match status" value="1"/>
</dbReference>
<dbReference type="SUPFAM" id="SSF55073">
    <property type="entry name" value="Nucleotide cyclase"/>
    <property type="match status" value="1"/>
</dbReference>
<dbReference type="Gene3D" id="3.20.20.450">
    <property type="entry name" value="EAL domain"/>
    <property type="match status" value="1"/>
</dbReference>
<dbReference type="InterPro" id="IPR001633">
    <property type="entry name" value="EAL_dom"/>
</dbReference>
<evidence type="ECO:0000313" key="3">
    <source>
        <dbReference type="EMBL" id="UUY06165.1"/>
    </source>
</evidence>
<dbReference type="Pfam" id="PF00990">
    <property type="entry name" value="GGDEF"/>
    <property type="match status" value="1"/>
</dbReference>
<dbReference type="PROSITE" id="PS50883">
    <property type="entry name" value="EAL"/>
    <property type="match status" value="1"/>
</dbReference>
<dbReference type="NCBIfam" id="TIGR00254">
    <property type="entry name" value="GGDEF"/>
    <property type="match status" value="1"/>
</dbReference>
<feature type="domain" description="EAL" evidence="1">
    <location>
        <begin position="201"/>
        <end position="457"/>
    </location>
</feature>
<feature type="domain" description="GGDEF" evidence="2">
    <location>
        <begin position="60"/>
        <end position="192"/>
    </location>
</feature>
<dbReference type="PROSITE" id="PS50887">
    <property type="entry name" value="GGDEF"/>
    <property type="match status" value="1"/>
</dbReference>
<dbReference type="SMART" id="SM00052">
    <property type="entry name" value="EAL"/>
    <property type="match status" value="1"/>
</dbReference>
<dbReference type="PANTHER" id="PTHR44757">
    <property type="entry name" value="DIGUANYLATE CYCLASE DGCP"/>
    <property type="match status" value="1"/>
</dbReference>
<name>A0ABY5PNS0_9ACTN</name>
<dbReference type="CDD" id="cd01948">
    <property type="entry name" value="EAL"/>
    <property type="match status" value="1"/>
</dbReference>
<dbReference type="Gene3D" id="3.30.70.270">
    <property type="match status" value="1"/>
</dbReference>
<reference evidence="4" key="1">
    <citation type="submission" date="2021-11" db="EMBL/GenBank/DDBJ databases">
        <title>Cultivation dependent microbiological survey of springs from the worlds oldest radium mine currently devoted to the extraction of radon-saturated water.</title>
        <authorList>
            <person name="Kapinusova G."/>
            <person name="Smrhova T."/>
            <person name="Strejcek M."/>
            <person name="Suman J."/>
            <person name="Jani K."/>
            <person name="Pajer P."/>
            <person name="Uhlik O."/>
        </authorList>
    </citation>
    <scope>NUCLEOTIDE SEQUENCE [LARGE SCALE GENOMIC DNA]</scope>
    <source>
        <strain evidence="4">J379</strain>
    </source>
</reference>
<dbReference type="EMBL" id="CP088295">
    <property type="protein sequence ID" value="UUY06165.1"/>
    <property type="molecule type" value="Genomic_DNA"/>
</dbReference>
<dbReference type="PANTHER" id="PTHR44757:SF2">
    <property type="entry name" value="BIOFILM ARCHITECTURE MAINTENANCE PROTEIN MBAA"/>
    <property type="match status" value="1"/>
</dbReference>
<dbReference type="Proteomes" id="UP001058860">
    <property type="component" value="Chromosome"/>
</dbReference>
<dbReference type="InterPro" id="IPR029787">
    <property type="entry name" value="Nucleotide_cyclase"/>
</dbReference>
<keyword evidence="4" id="KW-1185">Reference proteome</keyword>
<evidence type="ECO:0000313" key="4">
    <source>
        <dbReference type="Proteomes" id="UP001058860"/>
    </source>
</evidence>
<gene>
    <name evidence="3" type="ORF">LRS13_11835</name>
</gene>